<name>A0A381XQB5_9ZZZZ</name>
<protein>
    <recommendedName>
        <fullName evidence="2">FAD dependent oxidoreductase domain-containing protein</fullName>
    </recommendedName>
</protein>
<dbReference type="SUPFAM" id="SSF51905">
    <property type="entry name" value="FAD/NAD(P)-binding domain"/>
    <property type="match status" value="1"/>
</dbReference>
<evidence type="ECO:0000313" key="3">
    <source>
        <dbReference type="EMBL" id="SVA66974.1"/>
    </source>
</evidence>
<dbReference type="PANTHER" id="PTHR13847:SF280">
    <property type="entry name" value="D-AMINO ACID DEHYDROGENASE"/>
    <property type="match status" value="1"/>
</dbReference>
<reference evidence="3" key="1">
    <citation type="submission" date="2018-05" db="EMBL/GenBank/DDBJ databases">
        <authorList>
            <person name="Lanie J.A."/>
            <person name="Ng W.-L."/>
            <person name="Kazmierczak K.M."/>
            <person name="Andrzejewski T.M."/>
            <person name="Davidsen T.M."/>
            <person name="Wayne K.J."/>
            <person name="Tettelin H."/>
            <person name="Glass J.I."/>
            <person name="Rusch D."/>
            <person name="Podicherti R."/>
            <person name="Tsui H.-C.T."/>
            <person name="Winkler M.E."/>
        </authorList>
    </citation>
    <scope>NUCLEOTIDE SEQUENCE</scope>
</reference>
<dbReference type="Gene3D" id="3.30.9.10">
    <property type="entry name" value="D-Amino Acid Oxidase, subunit A, domain 2"/>
    <property type="match status" value="1"/>
</dbReference>
<proteinExistence type="inferred from homology"/>
<accession>A0A381XQB5</accession>
<feature type="non-terminal residue" evidence="3">
    <location>
        <position position="113"/>
    </location>
</feature>
<dbReference type="Pfam" id="PF01266">
    <property type="entry name" value="DAO"/>
    <property type="match status" value="1"/>
</dbReference>
<dbReference type="AlphaFoldDB" id="A0A381XQB5"/>
<dbReference type="GO" id="GO:0005886">
    <property type="term" value="C:plasma membrane"/>
    <property type="evidence" value="ECO:0007669"/>
    <property type="project" value="TreeGrafter"/>
</dbReference>
<dbReference type="GO" id="GO:0055130">
    <property type="term" value="P:D-alanine catabolic process"/>
    <property type="evidence" value="ECO:0007669"/>
    <property type="project" value="TreeGrafter"/>
</dbReference>
<dbReference type="EMBL" id="UINC01016005">
    <property type="protein sequence ID" value="SVA66974.1"/>
    <property type="molecule type" value="Genomic_DNA"/>
</dbReference>
<evidence type="ECO:0000259" key="2">
    <source>
        <dbReference type="Pfam" id="PF01266"/>
    </source>
</evidence>
<sequence length="113" mass="12055">MEIAKQYQLDTKILSAAELGKKLNYTEHRWKGAMYTPSDGRSEPFIAVPAIARAAQRAGARIIENCAVRTIETQAGSVSGVVTELGTVRARAVVCAGGVWSSTFLANLGVSFP</sequence>
<dbReference type="GO" id="GO:0008718">
    <property type="term" value="F:D-amino-acid dehydrogenase activity"/>
    <property type="evidence" value="ECO:0007669"/>
    <property type="project" value="TreeGrafter"/>
</dbReference>
<dbReference type="InterPro" id="IPR036188">
    <property type="entry name" value="FAD/NAD-bd_sf"/>
</dbReference>
<dbReference type="InterPro" id="IPR006076">
    <property type="entry name" value="FAD-dep_OxRdtase"/>
</dbReference>
<dbReference type="Gene3D" id="3.50.50.60">
    <property type="entry name" value="FAD/NAD(P)-binding domain"/>
    <property type="match status" value="1"/>
</dbReference>
<gene>
    <name evidence="3" type="ORF">METZ01_LOCUS119828</name>
</gene>
<evidence type="ECO:0000256" key="1">
    <source>
        <dbReference type="ARBA" id="ARBA00009410"/>
    </source>
</evidence>
<feature type="domain" description="FAD dependent oxidoreductase" evidence="2">
    <location>
        <begin position="5"/>
        <end position="108"/>
    </location>
</feature>
<organism evidence="3">
    <name type="scientific">marine metagenome</name>
    <dbReference type="NCBI Taxonomy" id="408172"/>
    <lineage>
        <taxon>unclassified sequences</taxon>
        <taxon>metagenomes</taxon>
        <taxon>ecological metagenomes</taxon>
    </lineage>
</organism>
<dbReference type="PANTHER" id="PTHR13847">
    <property type="entry name" value="SARCOSINE DEHYDROGENASE-RELATED"/>
    <property type="match status" value="1"/>
</dbReference>
<comment type="similarity">
    <text evidence="1">Belongs to the DadA oxidoreductase family.</text>
</comment>
<dbReference type="GO" id="GO:0005737">
    <property type="term" value="C:cytoplasm"/>
    <property type="evidence" value="ECO:0007669"/>
    <property type="project" value="TreeGrafter"/>
</dbReference>